<dbReference type="EMBL" id="HBIZ01043387">
    <property type="protein sequence ID" value="CAE0775103.1"/>
    <property type="molecule type" value="Transcribed_RNA"/>
</dbReference>
<evidence type="ECO:0008006" key="2">
    <source>
        <dbReference type="Google" id="ProtNLM"/>
    </source>
</evidence>
<accession>A0A7S4BS43</accession>
<gene>
    <name evidence="1" type="ORF">PCAR00345_LOCUS27737</name>
</gene>
<reference evidence="1" key="1">
    <citation type="submission" date="2021-01" db="EMBL/GenBank/DDBJ databases">
        <authorList>
            <person name="Corre E."/>
            <person name="Pelletier E."/>
            <person name="Niang G."/>
            <person name="Scheremetjew M."/>
            <person name="Finn R."/>
            <person name="Kale V."/>
            <person name="Holt S."/>
            <person name="Cochrane G."/>
            <person name="Meng A."/>
            <person name="Brown T."/>
            <person name="Cohen L."/>
        </authorList>
    </citation>
    <scope>NUCLEOTIDE SEQUENCE</scope>
    <source>
        <strain evidence="1">CCMP645</strain>
    </source>
</reference>
<evidence type="ECO:0000313" key="1">
    <source>
        <dbReference type="EMBL" id="CAE0775103.1"/>
    </source>
</evidence>
<proteinExistence type="predicted"/>
<sequence>MRCPSRWSQVTCNSGSLCVSRSGSCKLYLKLDMKAAIELDYSQERTSGRTEDADDDAEDSVVHGGGITETNLYAIALKMVKGAGVFRLRLTVTGLTRLWLHLRCTACAGVKQVLGPGGCCCPQYSQLPIASQEAKISSTSSAAAHEDENFVFEIGACAKVTDGTGKAFLDISGSNVWVLMQASNAVARKLQDAAAACGPLAFHYVWSEHTRSLRGEWRCSPQSHMDPAIRQTLTKAVISSTQRQRRFVACCRLQRPVEHDGDKQSSLMLGGQQSSTRVLGSVSLKAVYLQPISVRCDLERALKELSA</sequence>
<name>A0A7S4BS43_CHRCT</name>
<protein>
    <recommendedName>
        <fullName evidence="2">CST complex subunit CTC1</fullName>
    </recommendedName>
</protein>
<organism evidence="1">
    <name type="scientific">Chrysotila carterae</name>
    <name type="common">Marine alga</name>
    <name type="synonym">Syracosphaera carterae</name>
    <dbReference type="NCBI Taxonomy" id="13221"/>
    <lineage>
        <taxon>Eukaryota</taxon>
        <taxon>Haptista</taxon>
        <taxon>Haptophyta</taxon>
        <taxon>Prymnesiophyceae</taxon>
        <taxon>Isochrysidales</taxon>
        <taxon>Isochrysidaceae</taxon>
        <taxon>Chrysotila</taxon>
    </lineage>
</organism>
<dbReference type="AlphaFoldDB" id="A0A7S4BS43"/>